<organism evidence="2 3">
    <name type="scientific">Elysia crispata</name>
    <name type="common">lettuce slug</name>
    <dbReference type="NCBI Taxonomy" id="231223"/>
    <lineage>
        <taxon>Eukaryota</taxon>
        <taxon>Metazoa</taxon>
        <taxon>Spiralia</taxon>
        <taxon>Lophotrochozoa</taxon>
        <taxon>Mollusca</taxon>
        <taxon>Gastropoda</taxon>
        <taxon>Heterobranchia</taxon>
        <taxon>Euthyneura</taxon>
        <taxon>Panpulmonata</taxon>
        <taxon>Sacoglossa</taxon>
        <taxon>Placobranchoidea</taxon>
        <taxon>Plakobranchidae</taxon>
        <taxon>Elysia</taxon>
    </lineage>
</organism>
<comment type="caution">
    <text evidence="2">The sequence shown here is derived from an EMBL/GenBank/DDBJ whole genome shotgun (WGS) entry which is preliminary data.</text>
</comment>
<feature type="region of interest" description="Disordered" evidence="1">
    <location>
        <begin position="1"/>
        <end position="55"/>
    </location>
</feature>
<feature type="compositionally biased region" description="Polar residues" evidence="1">
    <location>
        <begin position="35"/>
        <end position="53"/>
    </location>
</feature>
<proteinExistence type="predicted"/>
<reference evidence="2" key="1">
    <citation type="journal article" date="2023" name="G3 (Bethesda)">
        <title>A reference genome for the long-term kleptoplast-retaining sea slug Elysia crispata morphotype clarki.</title>
        <authorList>
            <person name="Eastman K.E."/>
            <person name="Pendleton A.L."/>
            <person name="Shaikh M.A."/>
            <person name="Suttiyut T."/>
            <person name="Ogas R."/>
            <person name="Tomko P."/>
            <person name="Gavelis G."/>
            <person name="Widhalm J.R."/>
            <person name="Wisecaver J.H."/>
        </authorList>
    </citation>
    <scope>NUCLEOTIDE SEQUENCE</scope>
    <source>
        <strain evidence="2">ECLA1</strain>
    </source>
</reference>
<keyword evidence="3" id="KW-1185">Reference proteome</keyword>
<evidence type="ECO:0000313" key="3">
    <source>
        <dbReference type="Proteomes" id="UP001283361"/>
    </source>
</evidence>
<dbReference type="EMBL" id="JAWDGP010003606">
    <property type="protein sequence ID" value="KAK3772784.1"/>
    <property type="molecule type" value="Genomic_DNA"/>
</dbReference>
<accession>A0AAE1DJ96</accession>
<evidence type="ECO:0000313" key="2">
    <source>
        <dbReference type="EMBL" id="KAK3772784.1"/>
    </source>
</evidence>
<dbReference type="Proteomes" id="UP001283361">
    <property type="component" value="Unassembled WGS sequence"/>
</dbReference>
<protein>
    <submittedName>
        <fullName evidence="2">Uncharacterized protein</fullName>
    </submittedName>
</protein>
<evidence type="ECO:0000256" key="1">
    <source>
        <dbReference type="SAM" id="MobiDB-lite"/>
    </source>
</evidence>
<gene>
    <name evidence="2" type="ORF">RRG08_049274</name>
</gene>
<name>A0AAE1DJ96_9GAST</name>
<feature type="compositionally biased region" description="Polar residues" evidence="1">
    <location>
        <begin position="1"/>
        <end position="12"/>
    </location>
</feature>
<sequence>MVKATCQSSSSDHPTHDPIYDPSENHCNQHESDSIFDQETSGNDTHTSSIYHTDNTRRGIASLYRSACPKQGLDQLRSAWSLIETKQFCRNKASPVR</sequence>
<dbReference type="AlphaFoldDB" id="A0AAE1DJ96"/>
<feature type="compositionally biased region" description="Basic and acidic residues" evidence="1">
    <location>
        <begin position="13"/>
        <end position="33"/>
    </location>
</feature>